<dbReference type="RefSeq" id="WP_230840223.1">
    <property type="nucleotide sequence ID" value="NZ_CP063845.1"/>
</dbReference>
<evidence type="ECO:0000313" key="3">
    <source>
        <dbReference type="Proteomes" id="UP001054846"/>
    </source>
</evidence>
<evidence type="ECO:0000259" key="1">
    <source>
        <dbReference type="Pfam" id="PF04230"/>
    </source>
</evidence>
<dbReference type="PANTHER" id="PTHR36836:SF1">
    <property type="entry name" value="COLANIC ACID BIOSYNTHESIS PROTEIN WCAK"/>
    <property type="match status" value="1"/>
</dbReference>
<feature type="domain" description="Polysaccharide pyruvyl transferase" evidence="1">
    <location>
        <begin position="13"/>
        <end position="281"/>
    </location>
</feature>
<dbReference type="Proteomes" id="UP001054846">
    <property type="component" value="Chromosome"/>
</dbReference>
<dbReference type="PANTHER" id="PTHR36836">
    <property type="entry name" value="COLANIC ACID BIOSYNTHESIS PROTEIN WCAK"/>
    <property type="match status" value="1"/>
</dbReference>
<dbReference type="GO" id="GO:0016740">
    <property type="term" value="F:transferase activity"/>
    <property type="evidence" value="ECO:0007669"/>
    <property type="project" value="UniProtKB-KW"/>
</dbReference>
<proteinExistence type="predicted"/>
<protein>
    <submittedName>
        <fullName evidence="2">Polysaccharide pyruvyl transferase CsaB</fullName>
    </submittedName>
</protein>
<keyword evidence="2" id="KW-0808">Transferase</keyword>
<gene>
    <name evidence="2" type="primary">csaB</name>
    <name evidence="2" type="ORF">ISF26_15585</name>
</gene>
<evidence type="ECO:0000313" key="2">
    <source>
        <dbReference type="EMBL" id="UFP93222.1"/>
    </source>
</evidence>
<dbReference type="InterPro" id="IPR019896">
    <property type="entry name" value="Polysacch_pyruvyl_Trfase_CsaB"/>
</dbReference>
<name>A0ABY3PI58_9CYAN</name>
<dbReference type="Pfam" id="PF04230">
    <property type="entry name" value="PS_pyruv_trans"/>
    <property type="match status" value="1"/>
</dbReference>
<reference evidence="2 3" key="1">
    <citation type="journal article" date="2021" name="Genome Biol. Evol.">
        <title>Complete Genome Sequencing of a Novel Gloeobacter Species from a Waterfall Cave in Mexico.</title>
        <authorList>
            <person name="Saw J.H."/>
            <person name="Cardona T."/>
            <person name="Montejano G."/>
        </authorList>
    </citation>
    <scope>NUCLEOTIDE SEQUENCE [LARGE SCALE GENOMIC DNA]</scope>
    <source>
        <strain evidence="2">MG652769</strain>
    </source>
</reference>
<sequence length="346" mass="37369">MRAVLCGYYGFGNGGDEALLSALLQMLPGHIEPVVLAANPRQMQKRYGVECRDRWNWFAVSSAIARADAFIWGGGSLMQDVTGRKSVLYYGSLMQLAQSFGKRTVAWAQGIGPLRDPWCRDYTRRVLAGCRAVSVRDAASAQLLDAWSIPHEQTCDPVWALEPASNPTAGSLRPPRVAVVLRPHPDLGARRQAVIIAALDQLQRDLGASVLCVPFQIPGDEPLARAVAESLEKPGLVVSEDDPRRLMGLFASVQLTVAMRLHGVLMAAAGGNPVWGLSYDPKVAQLLSQIQAPGCALDRLPDDPAVLARAWGEAYKGSGLNAEVRQGWAHRARANARVLTRVLGPA</sequence>
<accession>A0ABY3PI58</accession>
<dbReference type="EMBL" id="CP063845">
    <property type="protein sequence ID" value="UFP93222.1"/>
    <property type="molecule type" value="Genomic_DNA"/>
</dbReference>
<dbReference type="InterPro" id="IPR007345">
    <property type="entry name" value="Polysacch_pyruvyl_Trfase"/>
</dbReference>
<dbReference type="NCBIfam" id="TIGR03609">
    <property type="entry name" value="S_layer_CsaB"/>
    <property type="match status" value="1"/>
</dbReference>
<organism evidence="2 3">
    <name type="scientific">Gloeobacter morelensis MG652769</name>
    <dbReference type="NCBI Taxonomy" id="2781736"/>
    <lineage>
        <taxon>Bacteria</taxon>
        <taxon>Bacillati</taxon>
        <taxon>Cyanobacteriota</taxon>
        <taxon>Cyanophyceae</taxon>
        <taxon>Gloeobacterales</taxon>
        <taxon>Gloeobacteraceae</taxon>
        <taxon>Gloeobacter</taxon>
        <taxon>Gloeobacter morelensis</taxon>
    </lineage>
</organism>
<keyword evidence="3" id="KW-1185">Reference proteome</keyword>